<evidence type="ECO:0000313" key="15">
    <source>
        <dbReference type="Proteomes" id="UP000035268"/>
    </source>
</evidence>
<keyword evidence="7 9" id="KW-0413">Isomerase</keyword>
<gene>
    <name evidence="9 14" type="primary">tig</name>
    <name evidence="14" type="ORF">L21SP4_01454</name>
</gene>
<dbReference type="EC" id="5.2.1.8" evidence="3 9"/>
<reference evidence="14 15" key="2">
    <citation type="journal article" date="2016" name="ISME J.">
        <title>Characterization of the first cultured representative of Verrucomicrobia subdivision 5 indicates the proposal of a novel phylum.</title>
        <authorList>
            <person name="Spring S."/>
            <person name="Bunk B."/>
            <person name="Sproer C."/>
            <person name="Schumann P."/>
            <person name="Rohde M."/>
            <person name="Tindall B.J."/>
            <person name="Klenk H.P."/>
        </authorList>
    </citation>
    <scope>NUCLEOTIDE SEQUENCE [LARGE SCALE GENOMIC DNA]</scope>
    <source>
        <strain evidence="14 15">L21-Fru-AB</strain>
    </source>
</reference>
<dbReference type="GO" id="GO:0005737">
    <property type="term" value="C:cytoplasm"/>
    <property type="evidence" value="ECO:0007669"/>
    <property type="project" value="UniProtKB-SubCell"/>
</dbReference>
<evidence type="ECO:0000256" key="8">
    <source>
        <dbReference type="ARBA" id="ARBA00029986"/>
    </source>
</evidence>
<protein>
    <recommendedName>
        <fullName evidence="4 9">Trigger factor</fullName>
        <shortName evidence="9">TF</shortName>
        <ecNumber evidence="3 9">5.2.1.8</ecNumber>
    </recommendedName>
    <alternativeName>
        <fullName evidence="8 9">PPIase</fullName>
    </alternativeName>
</protein>
<evidence type="ECO:0000259" key="12">
    <source>
        <dbReference type="Pfam" id="PF05697"/>
    </source>
</evidence>
<dbReference type="GO" id="GO:0044183">
    <property type="term" value="F:protein folding chaperone"/>
    <property type="evidence" value="ECO:0007669"/>
    <property type="project" value="TreeGrafter"/>
</dbReference>
<evidence type="ECO:0000256" key="2">
    <source>
        <dbReference type="ARBA" id="ARBA00005464"/>
    </source>
</evidence>
<dbReference type="GO" id="GO:0003755">
    <property type="term" value="F:peptidyl-prolyl cis-trans isomerase activity"/>
    <property type="evidence" value="ECO:0007669"/>
    <property type="project" value="UniProtKB-UniRule"/>
</dbReference>
<feature type="coiled-coil region" evidence="10">
    <location>
        <begin position="268"/>
        <end position="302"/>
    </location>
</feature>
<dbReference type="OrthoDB" id="9767721at2"/>
<evidence type="ECO:0000259" key="11">
    <source>
        <dbReference type="Pfam" id="PF00254"/>
    </source>
</evidence>
<dbReference type="InterPro" id="IPR036611">
    <property type="entry name" value="Trigger_fac_ribosome-bd_sf"/>
</dbReference>
<dbReference type="PANTHER" id="PTHR30560:SF3">
    <property type="entry name" value="TRIGGER FACTOR-LIKE PROTEIN TIG, CHLOROPLASTIC"/>
    <property type="match status" value="1"/>
</dbReference>
<dbReference type="RefSeq" id="WP_052882002.1">
    <property type="nucleotide sequence ID" value="NZ_CP010904.1"/>
</dbReference>
<dbReference type="SUPFAM" id="SSF54534">
    <property type="entry name" value="FKBP-like"/>
    <property type="match status" value="1"/>
</dbReference>
<dbReference type="NCBIfam" id="TIGR00115">
    <property type="entry name" value="tig"/>
    <property type="match status" value="1"/>
</dbReference>
<dbReference type="SUPFAM" id="SSF102735">
    <property type="entry name" value="Trigger factor ribosome-binding domain"/>
    <property type="match status" value="1"/>
</dbReference>
<evidence type="ECO:0000256" key="9">
    <source>
        <dbReference type="HAMAP-Rule" id="MF_00303"/>
    </source>
</evidence>
<evidence type="ECO:0000256" key="3">
    <source>
        <dbReference type="ARBA" id="ARBA00013194"/>
    </source>
</evidence>
<dbReference type="GO" id="GO:0051301">
    <property type="term" value="P:cell division"/>
    <property type="evidence" value="ECO:0007669"/>
    <property type="project" value="UniProtKB-KW"/>
</dbReference>
<keyword evidence="9" id="KW-0131">Cell cycle</keyword>
<dbReference type="Pfam" id="PF05698">
    <property type="entry name" value="Trigger_C"/>
    <property type="match status" value="1"/>
</dbReference>
<dbReference type="HAMAP" id="MF_00303">
    <property type="entry name" value="Trigger_factor_Tig"/>
    <property type="match status" value="1"/>
</dbReference>
<feature type="domain" description="Trigger factor C-terminal" evidence="13">
    <location>
        <begin position="272"/>
        <end position="426"/>
    </location>
</feature>
<name>A0A0G3EIP8_9BACT</name>
<dbReference type="InterPro" id="IPR008881">
    <property type="entry name" value="Trigger_fac_ribosome-bd_bac"/>
</dbReference>
<organism evidence="14 15">
    <name type="scientific">Kiritimatiella glycovorans</name>
    <dbReference type="NCBI Taxonomy" id="1307763"/>
    <lineage>
        <taxon>Bacteria</taxon>
        <taxon>Pseudomonadati</taxon>
        <taxon>Kiritimatiellota</taxon>
        <taxon>Kiritimatiellia</taxon>
        <taxon>Kiritimatiellales</taxon>
        <taxon>Kiritimatiellaceae</taxon>
        <taxon>Kiritimatiella</taxon>
    </lineage>
</organism>
<evidence type="ECO:0000256" key="10">
    <source>
        <dbReference type="SAM" id="Coils"/>
    </source>
</evidence>
<dbReference type="GO" id="GO:0043335">
    <property type="term" value="P:protein unfolding"/>
    <property type="evidence" value="ECO:0007669"/>
    <property type="project" value="TreeGrafter"/>
</dbReference>
<dbReference type="InterPro" id="IPR037041">
    <property type="entry name" value="Trigger_fac_C_sf"/>
</dbReference>
<evidence type="ECO:0000256" key="5">
    <source>
        <dbReference type="ARBA" id="ARBA00023110"/>
    </source>
</evidence>
<keyword evidence="9" id="KW-0963">Cytoplasm</keyword>
<dbReference type="Proteomes" id="UP000035268">
    <property type="component" value="Chromosome"/>
</dbReference>
<dbReference type="EMBL" id="CP010904">
    <property type="protein sequence ID" value="AKJ64700.1"/>
    <property type="molecule type" value="Genomic_DNA"/>
</dbReference>
<dbReference type="SUPFAM" id="SSF109998">
    <property type="entry name" value="Triger factor/SurA peptide-binding domain-like"/>
    <property type="match status" value="1"/>
</dbReference>
<comment type="function">
    <text evidence="9">Involved in protein export. Acts as a chaperone by maintaining the newly synthesized protein in an open conformation. Functions as a peptidyl-prolyl cis-trans isomerase.</text>
</comment>
<evidence type="ECO:0000256" key="6">
    <source>
        <dbReference type="ARBA" id="ARBA00023186"/>
    </source>
</evidence>
<evidence type="ECO:0000256" key="1">
    <source>
        <dbReference type="ARBA" id="ARBA00000971"/>
    </source>
</evidence>
<dbReference type="Pfam" id="PF00254">
    <property type="entry name" value="FKBP_C"/>
    <property type="match status" value="1"/>
</dbReference>
<comment type="domain">
    <text evidence="9">Consists of 3 domains; the N-terminus binds the ribosome, the middle domain has PPIase activity, while the C-terminus has intrinsic chaperone activity on its own.</text>
</comment>
<keyword evidence="5 9" id="KW-0697">Rotamase</keyword>
<dbReference type="AlphaFoldDB" id="A0A0G3EIP8"/>
<evidence type="ECO:0000256" key="4">
    <source>
        <dbReference type="ARBA" id="ARBA00016902"/>
    </source>
</evidence>
<keyword evidence="9" id="KW-0132">Cell division</keyword>
<dbReference type="InterPro" id="IPR008880">
    <property type="entry name" value="Trigger_fac_C"/>
</dbReference>
<comment type="subcellular location">
    <subcellularLocation>
        <location evidence="9">Cytoplasm</location>
    </subcellularLocation>
    <text evidence="9">About half TF is bound to the ribosome near the polypeptide exit tunnel while the other half is free in the cytoplasm.</text>
</comment>
<keyword evidence="6 9" id="KW-0143">Chaperone</keyword>
<dbReference type="KEGG" id="vbl:L21SP4_01454"/>
<keyword evidence="15" id="KW-1185">Reference proteome</keyword>
<evidence type="ECO:0000313" key="14">
    <source>
        <dbReference type="EMBL" id="AKJ64700.1"/>
    </source>
</evidence>
<dbReference type="STRING" id="1307763.L21SP4_01454"/>
<dbReference type="Pfam" id="PF05697">
    <property type="entry name" value="Trigger_N"/>
    <property type="match status" value="1"/>
</dbReference>
<evidence type="ECO:0000259" key="13">
    <source>
        <dbReference type="Pfam" id="PF05698"/>
    </source>
</evidence>
<sequence>MMKVDIEELEPCRKKLRIEVPAEDVEKERREIEDLYAAQASVPGFRKGKAPRDLVRRKFADKIAEQTRETLVPEYYRKAIKEQGIDPVAVLNLDEPQLEEGAPFVFEVTVDVPPEFEVPEYEGLELKDEQEEVTDDRVNETVDQLRRRFATYEEVSDRPIQQDDIIEVNYSAQCDGQPLETFAQEAKALGQAEGQWIQAGEDSFIPGLGEALIGMNAGDTKQVEVTFPEDFTIQALGGRTAQYEVTVSGIREQQMPEVDQDFLQRIGVNTEEELRGEMRNRLEENEQQREHSRRETALLEKLLEATELDAPKSQVDEEAREALYDLSRERLSRGESREDINADRENIWGEARGIAERRVKLRHIISAIADREEIEASDREVQEHIAEMAVRQRQDAAELRKRLEKEERLDQVRDDVRFRKTIDRIMEKAQVA</sequence>
<dbReference type="GO" id="GO:0015031">
    <property type="term" value="P:protein transport"/>
    <property type="evidence" value="ECO:0007669"/>
    <property type="project" value="UniProtKB-UniRule"/>
</dbReference>
<dbReference type="GO" id="GO:0051083">
    <property type="term" value="P:'de novo' cotranslational protein folding"/>
    <property type="evidence" value="ECO:0007669"/>
    <property type="project" value="TreeGrafter"/>
</dbReference>
<proteinExistence type="inferred from homology"/>
<accession>A0A0G3EIP8</accession>
<dbReference type="Gene3D" id="3.30.70.1050">
    <property type="entry name" value="Trigger factor ribosome-binding domain"/>
    <property type="match status" value="1"/>
</dbReference>
<evidence type="ECO:0000256" key="7">
    <source>
        <dbReference type="ARBA" id="ARBA00023235"/>
    </source>
</evidence>
<dbReference type="InterPro" id="IPR005215">
    <property type="entry name" value="Trig_fac"/>
</dbReference>
<dbReference type="GO" id="GO:0043022">
    <property type="term" value="F:ribosome binding"/>
    <property type="evidence" value="ECO:0007669"/>
    <property type="project" value="TreeGrafter"/>
</dbReference>
<dbReference type="Gene3D" id="1.10.3120.10">
    <property type="entry name" value="Trigger factor, C-terminal domain"/>
    <property type="match status" value="1"/>
</dbReference>
<dbReference type="PIRSF" id="PIRSF003095">
    <property type="entry name" value="Trigger_factor"/>
    <property type="match status" value="1"/>
</dbReference>
<dbReference type="PANTHER" id="PTHR30560">
    <property type="entry name" value="TRIGGER FACTOR CHAPERONE AND PEPTIDYL-PROLYL CIS/TRANS ISOMERASE"/>
    <property type="match status" value="1"/>
</dbReference>
<dbReference type="InterPro" id="IPR027304">
    <property type="entry name" value="Trigger_fact/SurA_dom_sf"/>
</dbReference>
<dbReference type="InterPro" id="IPR046357">
    <property type="entry name" value="PPIase_dom_sf"/>
</dbReference>
<comment type="similarity">
    <text evidence="2 9">Belongs to the FKBP-type PPIase family. Tig subfamily.</text>
</comment>
<dbReference type="InterPro" id="IPR001179">
    <property type="entry name" value="PPIase_FKBP_dom"/>
</dbReference>
<feature type="domain" description="PPIase FKBP-type" evidence="11">
    <location>
        <begin position="158"/>
        <end position="247"/>
    </location>
</feature>
<feature type="domain" description="Trigger factor ribosome-binding bacterial" evidence="12">
    <location>
        <begin position="2"/>
        <end position="145"/>
    </location>
</feature>
<dbReference type="Gene3D" id="3.10.50.40">
    <property type="match status" value="1"/>
</dbReference>
<reference evidence="15" key="1">
    <citation type="submission" date="2015-02" db="EMBL/GenBank/DDBJ databases">
        <title>Description and complete genome sequence of the first cultured representative of the subdivision 5 of the Verrucomicrobia phylum.</title>
        <authorList>
            <person name="Spring S."/>
            <person name="Bunk B."/>
            <person name="Sproer C."/>
            <person name="Klenk H.-P."/>
        </authorList>
    </citation>
    <scope>NUCLEOTIDE SEQUENCE [LARGE SCALE GENOMIC DNA]</scope>
    <source>
        <strain evidence="15">L21-Fru-AB</strain>
    </source>
</reference>
<comment type="catalytic activity">
    <reaction evidence="1 9">
        <text>[protein]-peptidylproline (omega=180) = [protein]-peptidylproline (omega=0)</text>
        <dbReference type="Rhea" id="RHEA:16237"/>
        <dbReference type="Rhea" id="RHEA-COMP:10747"/>
        <dbReference type="Rhea" id="RHEA-COMP:10748"/>
        <dbReference type="ChEBI" id="CHEBI:83833"/>
        <dbReference type="ChEBI" id="CHEBI:83834"/>
        <dbReference type="EC" id="5.2.1.8"/>
    </reaction>
</comment>
<keyword evidence="10" id="KW-0175">Coiled coil</keyword>
<dbReference type="PATRIC" id="fig|1609981.3.peg.1510"/>